<reference evidence="4" key="1">
    <citation type="submission" date="2022-05" db="EMBL/GenBank/DDBJ databases">
        <title>Corynebacterium sp. TA-R-1 sp. nov., isolated from human feces.</title>
        <authorList>
            <person name="Shamsuzzaman M."/>
            <person name="Dahal R.H."/>
        </authorList>
    </citation>
    <scope>NUCLEOTIDE SEQUENCE</scope>
    <source>
        <strain evidence="4">TA-R-1</strain>
    </source>
</reference>
<organism evidence="4 5">
    <name type="scientific">Corynebacterium stercoris</name>
    <dbReference type="NCBI Taxonomy" id="2943490"/>
    <lineage>
        <taxon>Bacteria</taxon>
        <taxon>Bacillati</taxon>
        <taxon>Actinomycetota</taxon>
        <taxon>Actinomycetes</taxon>
        <taxon>Mycobacteriales</taxon>
        <taxon>Corynebacteriaceae</taxon>
        <taxon>Corynebacterium</taxon>
    </lineage>
</organism>
<evidence type="ECO:0000256" key="1">
    <source>
        <dbReference type="ARBA" id="ARBA00043985"/>
    </source>
</evidence>
<dbReference type="Pfam" id="PF04012">
    <property type="entry name" value="PspA_IM30"/>
    <property type="match status" value="1"/>
</dbReference>
<dbReference type="EMBL" id="JAMFTQ010000020">
    <property type="protein sequence ID" value="MCP1388639.1"/>
    <property type="molecule type" value="Genomic_DNA"/>
</dbReference>
<gene>
    <name evidence="4" type="ORF">M5J20_10685</name>
</gene>
<proteinExistence type="inferred from homology"/>
<feature type="region of interest" description="Disordered" evidence="3">
    <location>
        <begin position="240"/>
        <end position="303"/>
    </location>
</feature>
<feature type="coiled-coil region" evidence="2">
    <location>
        <begin position="27"/>
        <end position="75"/>
    </location>
</feature>
<dbReference type="InterPro" id="IPR007157">
    <property type="entry name" value="PspA_VIPP1"/>
</dbReference>
<feature type="compositionally biased region" description="Low complexity" evidence="3">
    <location>
        <begin position="262"/>
        <end position="285"/>
    </location>
</feature>
<comment type="caution">
    <text evidence="4">The sequence shown here is derived from an EMBL/GenBank/DDBJ whole genome shotgun (WGS) entry which is preliminary data.</text>
</comment>
<evidence type="ECO:0000256" key="3">
    <source>
        <dbReference type="SAM" id="MobiDB-lite"/>
    </source>
</evidence>
<protein>
    <submittedName>
        <fullName evidence="4">PspA/IM30 family protein</fullName>
    </submittedName>
</protein>
<sequence>MANPFKKFWNYLMALFDNKIEENADPKVQIEQAINEAQRQHQALSQQAAAVIGNQRQLEMQLNRRLEDVEKLQANTRQALQLADKARGAGDAQKAQEYENAAEAFAAQLVTAEQGVEDTKQLHDQALQQAASAKQAVERNAAHLQQQVAERSKLLSQLEQAKMQEKVSQTMQQMNSITASGPNLDQVRDKIERRYANALGAAELAQNSIEGRMAEVEQAGIQMAGHGRLEQIRAEMAGELTSGSKPAIEQGGAAGAPQGSDAGASRPAQSAPAADAPQAAQPSEAGISDDAVAQRMRELRGEA</sequence>
<comment type="similarity">
    <text evidence="1">Belongs to the PspA/Vipp/IM30 family.</text>
</comment>
<keyword evidence="2" id="KW-0175">Coiled coil</keyword>
<accession>A0ABT1G3P6</accession>
<name>A0ABT1G3P6_9CORY</name>
<keyword evidence="5" id="KW-1185">Reference proteome</keyword>
<dbReference type="RefSeq" id="WP_253579433.1">
    <property type="nucleotide sequence ID" value="NZ_JAMFTQ010000020.1"/>
</dbReference>
<dbReference type="Proteomes" id="UP001204000">
    <property type="component" value="Unassembled WGS sequence"/>
</dbReference>
<evidence type="ECO:0000313" key="4">
    <source>
        <dbReference type="EMBL" id="MCP1388639.1"/>
    </source>
</evidence>
<feature type="coiled-coil region" evidence="2">
    <location>
        <begin position="116"/>
        <end position="164"/>
    </location>
</feature>
<evidence type="ECO:0000313" key="5">
    <source>
        <dbReference type="Proteomes" id="UP001204000"/>
    </source>
</evidence>
<evidence type="ECO:0000256" key="2">
    <source>
        <dbReference type="SAM" id="Coils"/>
    </source>
</evidence>